<feature type="compositionally biased region" description="Polar residues" evidence="1">
    <location>
        <begin position="102"/>
        <end position="116"/>
    </location>
</feature>
<feature type="non-terminal residue" evidence="2">
    <location>
        <position position="135"/>
    </location>
</feature>
<evidence type="ECO:0000313" key="3">
    <source>
        <dbReference type="Proteomes" id="UP000266841"/>
    </source>
</evidence>
<organism evidence="2 3">
    <name type="scientific">Thalassiosira oceanica</name>
    <name type="common">Marine diatom</name>
    <dbReference type="NCBI Taxonomy" id="159749"/>
    <lineage>
        <taxon>Eukaryota</taxon>
        <taxon>Sar</taxon>
        <taxon>Stramenopiles</taxon>
        <taxon>Ochrophyta</taxon>
        <taxon>Bacillariophyta</taxon>
        <taxon>Coscinodiscophyceae</taxon>
        <taxon>Thalassiosirophycidae</taxon>
        <taxon>Thalassiosirales</taxon>
        <taxon>Thalassiosiraceae</taxon>
        <taxon>Thalassiosira</taxon>
    </lineage>
</organism>
<reference evidence="2 3" key="1">
    <citation type="journal article" date="2012" name="Genome Biol.">
        <title>Genome and low-iron response of an oceanic diatom adapted to chronic iron limitation.</title>
        <authorList>
            <person name="Lommer M."/>
            <person name="Specht M."/>
            <person name="Roy A.S."/>
            <person name="Kraemer L."/>
            <person name="Andreson R."/>
            <person name="Gutowska M.A."/>
            <person name="Wolf J."/>
            <person name="Bergner S.V."/>
            <person name="Schilhabel M.B."/>
            <person name="Klostermeier U.C."/>
            <person name="Beiko R.G."/>
            <person name="Rosenstiel P."/>
            <person name="Hippler M."/>
            <person name="Laroche J."/>
        </authorList>
    </citation>
    <scope>NUCLEOTIDE SEQUENCE [LARGE SCALE GENOMIC DNA]</scope>
    <source>
        <strain evidence="2 3">CCMP1005</strain>
    </source>
</reference>
<sequence length="135" mass="14457">MDADAGDDDSLLTGTLRDLARFGELTRNNGKVIDNLGTCEKVVEEVIAESIVLDSKSNGDFTKAKLTRGVPAKCSEIANAPPLNNWLKAIGKCDQDQDECNNDTGTETNSGQSSMITKKESKNLVDSYSRKGSGV</sequence>
<evidence type="ECO:0000313" key="2">
    <source>
        <dbReference type="EMBL" id="EJK59343.1"/>
    </source>
</evidence>
<evidence type="ECO:0000256" key="1">
    <source>
        <dbReference type="SAM" id="MobiDB-lite"/>
    </source>
</evidence>
<protein>
    <submittedName>
        <fullName evidence="2">Uncharacterized protein</fullName>
    </submittedName>
</protein>
<comment type="caution">
    <text evidence="2">The sequence shown here is derived from an EMBL/GenBank/DDBJ whole genome shotgun (WGS) entry which is preliminary data.</text>
</comment>
<dbReference type="Proteomes" id="UP000266841">
    <property type="component" value="Unassembled WGS sequence"/>
</dbReference>
<feature type="region of interest" description="Disordered" evidence="1">
    <location>
        <begin position="96"/>
        <end position="135"/>
    </location>
</feature>
<dbReference type="AlphaFoldDB" id="K0RZS9"/>
<accession>K0RZS9</accession>
<gene>
    <name evidence="2" type="ORF">THAOC_20450</name>
</gene>
<keyword evidence="3" id="KW-1185">Reference proteome</keyword>
<dbReference type="EMBL" id="AGNL01023092">
    <property type="protein sequence ID" value="EJK59343.1"/>
    <property type="molecule type" value="Genomic_DNA"/>
</dbReference>
<name>K0RZS9_THAOC</name>
<proteinExistence type="predicted"/>